<sequence>MGVYTQQQNRGVISSLVLDIGLTTYSTSALSSPHNLHIGSAERMFPDMQGMAAFAWNYLLASDSIDSFPSSASRKSGNWTLSFATATVYEFREGENMPPVFMDNSGHD</sequence>
<dbReference type="RefSeq" id="XP_033581495.1">
    <property type="nucleotide sequence ID" value="XM_033724958.1"/>
</dbReference>
<name>A0A6A6Z0B7_9PEZI</name>
<organism evidence="1">
    <name type="scientific">Mytilinidion resinicola</name>
    <dbReference type="NCBI Taxonomy" id="574789"/>
    <lineage>
        <taxon>Eukaryota</taxon>
        <taxon>Fungi</taxon>
        <taxon>Dikarya</taxon>
        <taxon>Ascomycota</taxon>
        <taxon>Pezizomycotina</taxon>
        <taxon>Dothideomycetes</taxon>
        <taxon>Pleosporomycetidae</taxon>
        <taxon>Mytilinidiales</taxon>
        <taxon>Mytilinidiaceae</taxon>
        <taxon>Mytilinidion</taxon>
    </lineage>
</organism>
<proteinExistence type="predicted"/>
<reference evidence="1 3" key="1">
    <citation type="journal article" date="2020" name="Stud. Mycol.">
        <title>101 Dothideomycetes genomes: a test case for predicting lifestyles and emergence of pathogens.</title>
        <authorList>
            <person name="Haridas S."/>
            <person name="Albert R."/>
            <person name="Binder M."/>
            <person name="Bloem J."/>
            <person name="Labutti K."/>
            <person name="Salamov A."/>
            <person name="Andreopoulos B."/>
            <person name="Baker S."/>
            <person name="Barry K."/>
            <person name="Bills G."/>
            <person name="Bluhm B."/>
            <person name="Cannon C."/>
            <person name="Castanera R."/>
            <person name="Culley D."/>
            <person name="Daum C."/>
            <person name="Ezra D."/>
            <person name="Gonzalez J."/>
            <person name="Henrissat B."/>
            <person name="Kuo A."/>
            <person name="Liang C."/>
            <person name="Lipzen A."/>
            <person name="Lutzoni F."/>
            <person name="Magnuson J."/>
            <person name="Mondo S."/>
            <person name="Nolan M."/>
            <person name="Ohm R."/>
            <person name="Pangilinan J."/>
            <person name="Park H.-J."/>
            <person name="Ramirez L."/>
            <person name="Alfaro M."/>
            <person name="Sun H."/>
            <person name="Tritt A."/>
            <person name="Yoshinaga Y."/>
            <person name="Zwiers L.-H."/>
            <person name="Turgeon B."/>
            <person name="Goodwin S."/>
            <person name="Spatafora J."/>
            <person name="Crous P."/>
            <person name="Grigoriev I."/>
        </authorList>
    </citation>
    <scope>NUCLEOTIDE SEQUENCE</scope>
    <source>
        <strain evidence="1 3">CBS 304.34</strain>
    </source>
</reference>
<dbReference type="Proteomes" id="UP000504636">
    <property type="component" value="Unplaced"/>
</dbReference>
<dbReference type="EMBL" id="MU003694">
    <property type="protein sequence ID" value="KAF2814531.1"/>
    <property type="molecule type" value="Genomic_DNA"/>
</dbReference>
<keyword evidence="2" id="KW-1185">Reference proteome</keyword>
<dbReference type="AlphaFoldDB" id="A0A6A6Z0B7"/>
<dbReference type="GeneID" id="54465851"/>
<reference evidence="3" key="3">
    <citation type="submission" date="2025-04" db="UniProtKB">
        <authorList>
            <consortium name="RefSeq"/>
        </authorList>
    </citation>
    <scope>IDENTIFICATION</scope>
    <source>
        <strain evidence="3">CBS 304.34</strain>
    </source>
</reference>
<reference evidence="3" key="2">
    <citation type="submission" date="2020-04" db="EMBL/GenBank/DDBJ databases">
        <authorList>
            <consortium name="NCBI Genome Project"/>
        </authorList>
    </citation>
    <scope>NUCLEOTIDE SEQUENCE</scope>
    <source>
        <strain evidence="3">CBS 304.34</strain>
    </source>
</reference>
<protein>
    <submittedName>
        <fullName evidence="1 3">Uncharacterized protein</fullName>
    </submittedName>
</protein>
<gene>
    <name evidence="1 3" type="ORF">BDZ99DRAFT_515321</name>
</gene>
<evidence type="ECO:0000313" key="3">
    <source>
        <dbReference type="RefSeq" id="XP_033581495.1"/>
    </source>
</evidence>
<evidence type="ECO:0000313" key="1">
    <source>
        <dbReference type="EMBL" id="KAF2814531.1"/>
    </source>
</evidence>
<accession>A0A6A6Z0B7</accession>
<evidence type="ECO:0000313" key="2">
    <source>
        <dbReference type="Proteomes" id="UP000504636"/>
    </source>
</evidence>